<sequence>MLIGQVPFSLRSVNASTFKQHCKPV</sequence>
<accession>A0A0A9BSI3</accession>
<organism evidence="1">
    <name type="scientific">Arundo donax</name>
    <name type="common">Giant reed</name>
    <name type="synonym">Donax arundinaceus</name>
    <dbReference type="NCBI Taxonomy" id="35708"/>
    <lineage>
        <taxon>Eukaryota</taxon>
        <taxon>Viridiplantae</taxon>
        <taxon>Streptophyta</taxon>
        <taxon>Embryophyta</taxon>
        <taxon>Tracheophyta</taxon>
        <taxon>Spermatophyta</taxon>
        <taxon>Magnoliopsida</taxon>
        <taxon>Liliopsida</taxon>
        <taxon>Poales</taxon>
        <taxon>Poaceae</taxon>
        <taxon>PACMAD clade</taxon>
        <taxon>Arundinoideae</taxon>
        <taxon>Arundineae</taxon>
        <taxon>Arundo</taxon>
    </lineage>
</organism>
<name>A0A0A9BSI3_ARUDO</name>
<dbReference type="EMBL" id="GBRH01235653">
    <property type="protein sequence ID" value="JAD62242.1"/>
    <property type="molecule type" value="Transcribed_RNA"/>
</dbReference>
<dbReference type="AlphaFoldDB" id="A0A0A9BSI3"/>
<reference evidence="1" key="1">
    <citation type="submission" date="2014-09" db="EMBL/GenBank/DDBJ databases">
        <authorList>
            <person name="Magalhaes I.L.F."/>
            <person name="Oliveira U."/>
            <person name="Santos F.R."/>
            <person name="Vidigal T.H.D.A."/>
            <person name="Brescovit A.D."/>
            <person name="Santos A.J."/>
        </authorList>
    </citation>
    <scope>NUCLEOTIDE SEQUENCE</scope>
    <source>
        <tissue evidence="1">Shoot tissue taken approximately 20 cm above the soil surface</tissue>
    </source>
</reference>
<evidence type="ECO:0000313" key="1">
    <source>
        <dbReference type="EMBL" id="JAD62242.1"/>
    </source>
</evidence>
<reference evidence="1" key="2">
    <citation type="journal article" date="2015" name="Data Brief">
        <title>Shoot transcriptome of the giant reed, Arundo donax.</title>
        <authorList>
            <person name="Barrero R.A."/>
            <person name="Guerrero F.D."/>
            <person name="Moolhuijzen P."/>
            <person name="Goolsby J.A."/>
            <person name="Tidwell J."/>
            <person name="Bellgard S.E."/>
            <person name="Bellgard M.I."/>
        </authorList>
    </citation>
    <scope>NUCLEOTIDE SEQUENCE</scope>
    <source>
        <tissue evidence="1">Shoot tissue taken approximately 20 cm above the soil surface</tissue>
    </source>
</reference>
<proteinExistence type="predicted"/>
<protein>
    <submittedName>
        <fullName evidence="1">Uncharacterized protein</fullName>
    </submittedName>
</protein>